<dbReference type="GO" id="GO:0052572">
    <property type="term" value="P:response to host immune response"/>
    <property type="evidence" value="ECO:0007669"/>
    <property type="project" value="TreeGrafter"/>
</dbReference>
<dbReference type="KEGG" id="mshj:MSHI_00830"/>
<dbReference type="OrthoDB" id="4753505at2"/>
<dbReference type="EMBL" id="AP022575">
    <property type="protein sequence ID" value="BBX72177.1"/>
    <property type="molecule type" value="Genomic_DNA"/>
</dbReference>
<dbReference type="SUPFAM" id="SSF140459">
    <property type="entry name" value="PE/PPE dimer-like"/>
    <property type="match status" value="1"/>
</dbReference>
<name>A0A7I7MK48_9MYCO</name>
<dbReference type="FunFam" id="1.20.1260.20:FF:000001">
    <property type="entry name" value="PPE family protein PPE41"/>
    <property type="match status" value="1"/>
</dbReference>
<sequence>MDFGALPPEINSGRMYAGPGSESMLAAATAWDGLAAVLDSAAVSYGTVVAGLAVESWLGPASASMAAAAAPYAAWLRSAAVQAEQAANQARKAATAFETAFAMTVPPPLIAANRSRVLALAAANTLGQYTPAIEAAHAEYAEMRAQDATAMYGYAGASAAASLLTPFTPPSQISDPAGPAAQAAAVAAATGTSAETSAQATLGQLTSIAPRALQSLASPASAASLPSEVSDLGSAASIVIPTPIGDLDILAAYIAVAATANLSLAVVNTTRPWYFFGHGAGSQAVEPSQGAAVGAGGGVFAADLSTGGGAAASAGIGRASLVGALSVPHSWTMAAPEIRLAVAALPSASPGTVPSDLGGAPAGLLSGMALASLAGRGIGSAGSGASGATPENEDQPKRKPTVVVIQQPPPTDGPTTNRQQ</sequence>
<evidence type="ECO:0000313" key="5">
    <source>
        <dbReference type="Proteomes" id="UP000467236"/>
    </source>
</evidence>
<evidence type="ECO:0000259" key="3">
    <source>
        <dbReference type="Pfam" id="PF12484"/>
    </source>
</evidence>
<dbReference type="PANTHER" id="PTHR46766:SF1">
    <property type="entry name" value="GLUTAMINE-RICH PROTEIN 2"/>
    <property type="match status" value="1"/>
</dbReference>
<comment type="similarity">
    <text evidence="1">Belongs to the mycobacterial PPE family.</text>
</comment>
<evidence type="ECO:0000256" key="1">
    <source>
        <dbReference type="ARBA" id="ARBA00010652"/>
    </source>
</evidence>
<dbReference type="Proteomes" id="UP000467236">
    <property type="component" value="Chromosome"/>
</dbReference>
<gene>
    <name evidence="4" type="primary">PPE14</name>
    <name evidence="4" type="ORF">MSHI_00830</name>
</gene>
<keyword evidence="5" id="KW-1185">Reference proteome</keyword>
<dbReference type="PANTHER" id="PTHR46766">
    <property type="entry name" value="GLUTAMINE-RICH PROTEIN 2"/>
    <property type="match status" value="1"/>
</dbReference>
<proteinExistence type="inferred from homology"/>
<feature type="domain" description="PPE family C-terminal" evidence="3">
    <location>
        <begin position="313"/>
        <end position="385"/>
    </location>
</feature>
<dbReference type="RefSeq" id="WP_083050233.1">
    <property type="nucleotide sequence ID" value="NZ_AP022575.1"/>
</dbReference>
<feature type="domain" description="PPE" evidence="2">
    <location>
        <begin position="2"/>
        <end position="164"/>
    </location>
</feature>
<evidence type="ECO:0000313" key="4">
    <source>
        <dbReference type="EMBL" id="BBX72177.1"/>
    </source>
</evidence>
<dbReference type="AlphaFoldDB" id="A0A7I7MK48"/>
<dbReference type="Pfam" id="PF12484">
    <property type="entry name" value="PPE-SVP"/>
    <property type="match status" value="1"/>
</dbReference>
<organism evidence="4 5">
    <name type="scientific">Mycobacterium shinjukuense</name>
    <dbReference type="NCBI Taxonomy" id="398694"/>
    <lineage>
        <taxon>Bacteria</taxon>
        <taxon>Bacillati</taxon>
        <taxon>Actinomycetota</taxon>
        <taxon>Actinomycetes</taxon>
        <taxon>Mycobacteriales</taxon>
        <taxon>Mycobacteriaceae</taxon>
        <taxon>Mycobacterium</taxon>
    </lineage>
</organism>
<dbReference type="InterPro" id="IPR022171">
    <property type="entry name" value="PPE_C"/>
</dbReference>
<reference evidence="4 5" key="1">
    <citation type="journal article" date="2019" name="Emerg. Microbes Infect.">
        <title>Comprehensive subspecies identification of 175 nontuberculous mycobacteria species based on 7547 genomic profiles.</title>
        <authorList>
            <person name="Matsumoto Y."/>
            <person name="Kinjo T."/>
            <person name="Motooka D."/>
            <person name="Nabeya D."/>
            <person name="Jung N."/>
            <person name="Uechi K."/>
            <person name="Horii T."/>
            <person name="Iida T."/>
            <person name="Fujita J."/>
            <person name="Nakamura S."/>
        </authorList>
    </citation>
    <scope>NUCLEOTIDE SEQUENCE [LARGE SCALE GENOMIC DNA]</scope>
    <source>
        <strain evidence="4 5">JCM 14233</strain>
    </source>
</reference>
<accession>A0A7I7MK48</accession>
<dbReference type="Gene3D" id="1.20.1260.20">
    <property type="entry name" value="PPE superfamily"/>
    <property type="match status" value="1"/>
</dbReference>
<dbReference type="InterPro" id="IPR000030">
    <property type="entry name" value="PPE_dom"/>
</dbReference>
<evidence type="ECO:0000259" key="2">
    <source>
        <dbReference type="Pfam" id="PF00823"/>
    </source>
</evidence>
<dbReference type="Pfam" id="PF00823">
    <property type="entry name" value="PPE"/>
    <property type="match status" value="1"/>
</dbReference>
<protein>
    <submittedName>
        <fullName evidence="4">PPE family protein</fullName>
    </submittedName>
</protein>
<dbReference type="InterPro" id="IPR038332">
    <property type="entry name" value="PPE_sf"/>
</dbReference>